<name>A0ABM8FU80_9MICO</name>
<keyword evidence="1" id="KW-1133">Transmembrane helix</keyword>
<evidence type="ECO:0000259" key="4">
    <source>
        <dbReference type="Pfam" id="PF16640"/>
    </source>
</evidence>
<evidence type="ECO:0000259" key="3">
    <source>
        <dbReference type="Pfam" id="PF04213"/>
    </source>
</evidence>
<proteinExistence type="predicted"/>
<sequence length="823" mass="83784">MSTIPRTSRTPRALLAFVTAALLAIGGLLVPAVATAAPAQDSTVTAATLDWGVKASFRSYVTGPIGHGRIDTLGGVSGTYRWSNGSGTAAADTSAGSIAFANGDGLRFRAHEMDGVYALDLQLTHPRVIVTSPTTASLVLDVQGRKFVGTSNVGETFTLDDVDFATVALPTPAVSGSTYTWSNAAVTLTQAGSDAFTGTYPAGEPFDPLTLTATVTAPAAATSTVIEAAPVAPHTGENVTLTATVSPASAAGAVTFLDGDDSLGTVAVADGIATLNTSALASGEHQLTASFAPEDSDAHLASTSAPVTVTVAGAATDPEPDPEPNPDPVWEPSVEVFLADGTTPIGSTPVYDGDTIVIKGSGFDPEANIGGRGMPIPSDLPQGDYVVFGSFGADWRPSADAPSSERQVGAQLWALTSDTLEKVPERYRDTIRAQWTELRTDGTFTATLTVAAPKSVVEGGSYGVYTYAAGGQKNAEQETATPIDYRGERPTEPEPDDEPALEVIGGAEAVKPGDALDFVVTGLEQGQKVRFEVHSDPVDAGTAVADGQGTARLSWTVPADFASGAHEVHAFRVDAAGASEPTAFLTAPFTVETTIIVPTDPTPTAPVEQVCVARSVTSGTLNWGLKESFRSYVTGPIAKGDFTGGSFSVSSGAVNVDAGDRGQIRFTGSITATGHDGLLNFRLSNPRIVLNGNGTGSLYAHVRSTDTAGTKTTDATVRFATLSFNGKSSGSTFAVNGASARLTSAGAAAFAGFYDAGAVLDALSFRVSLGGSTSCDSMTDPASGSSAALASTGSDAPALGVALSIGLLLAGAALTVIRRRRVA</sequence>
<dbReference type="Pfam" id="PF16640">
    <property type="entry name" value="Big_3_5"/>
    <property type="match status" value="1"/>
</dbReference>
<feature type="signal peptide" evidence="2">
    <location>
        <begin position="1"/>
        <end position="36"/>
    </location>
</feature>
<keyword evidence="2" id="KW-0732">Signal</keyword>
<dbReference type="Gene3D" id="2.60.40.10">
    <property type="entry name" value="Immunoglobulins"/>
    <property type="match status" value="2"/>
</dbReference>
<dbReference type="InterPro" id="IPR007331">
    <property type="entry name" value="Htaa"/>
</dbReference>
<protein>
    <recommendedName>
        <fullName evidence="7">Gram-positive cocci surface proteins LPxTG domain-containing protein</fullName>
    </recommendedName>
</protein>
<gene>
    <name evidence="5" type="ORF">GCM10025863_17220</name>
</gene>
<feature type="chain" id="PRO_5045947626" description="Gram-positive cocci surface proteins LPxTG domain-containing protein" evidence="2">
    <location>
        <begin position="37"/>
        <end position="823"/>
    </location>
</feature>
<dbReference type="RefSeq" id="WP_286298994.1">
    <property type="nucleotide sequence ID" value="NZ_AP027728.1"/>
</dbReference>
<feature type="transmembrane region" description="Helical" evidence="1">
    <location>
        <begin position="796"/>
        <end position="817"/>
    </location>
</feature>
<dbReference type="InterPro" id="IPR032109">
    <property type="entry name" value="Big_3_5"/>
</dbReference>
<evidence type="ECO:0000313" key="6">
    <source>
        <dbReference type="Proteomes" id="UP001321543"/>
    </source>
</evidence>
<dbReference type="EMBL" id="AP027728">
    <property type="protein sequence ID" value="BDZ39108.1"/>
    <property type="molecule type" value="Genomic_DNA"/>
</dbReference>
<evidence type="ECO:0000256" key="2">
    <source>
        <dbReference type="SAM" id="SignalP"/>
    </source>
</evidence>
<dbReference type="InterPro" id="IPR013783">
    <property type="entry name" value="Ig-like_fold"/>
</dbReference>
<keyword evidence="1" id="KW-0812">Transmembrane</keyword>
<organism evidence="5 6">
    <name type="scientific">Microbacterium suwonense</name>
    <dbReference type="NCBI Taxonomy" id="683047"/>
    <lineage>
        <taxon>Bacteria</taxon>
        <taxon>Bacillati</taxon>
        <taxon>Actinomycetota</taxon>
        <taxon>Actinomycetes</taxon>
        <taxon>Micrococcales</taxon>
        <taxon>Microbacteriaceae</taxon>
        <taxon>Microbacterium</taxon>
    </lineage>
</organism>
<keyword evidence="1" id="KW-0472">Membrane</keyword>
<keyword evidence="6" id="KW-1185">Reference proteome</keyword>
<accession>A0ABM8FU80</accession>
<feature type="domain" description="Htaa" evidence="3">
    <location>
        <begin position="618"/>
        <end position="765"/>
    </location>
</feature>
<dbReference type="Pfam" id="PF04213">
    <property type="entry name" value="HtaA"/>
    <property type="match status" value="2"/>
</dbReference>
<feature type="domain" description="Htaa" evidence="3">
    <location>
        <begin position="47"/>
        <end position="212"/>
    </location>
</feature>
<evidence type="ECO:0008006" key="7">
    <source>
        <dbReference type="Google" id="ProtNLM"/>
    </source>
</evidence>
<evidence type="ECO:0000256" key="1">
    <source>
        <dbReference type="SAM" id="Phobius"/>
    </source>
</evidence>
<reference evidence="6" key="1">
    <citation type="journal article" date="2019" name="Int. J. Syst. Evol. Microbiol.">
        <title>The Global Catalogue of Microorganisms (GCM) 10K type strain sequencing project: providing services to taxonomists for standard genome sequencing and annotation.</title>
        <authorList>
            <consortium name="The Broad Institute Genomics Platform"/>
            <consortium name="The Broad Institute Genome Sequencing Center for Infectious Disease"/>
            <person name="Wu L."/>
            <person name="Ma J."/>
        </authorList>
    </citation>
    <scope>NUCLEOTIDE SEQUENCE [LARGE SCALE GENOMIC DNA]</scope>
    <source>
        <strain evidence="6">NBRC 106310</strain>
    </source>
</reference>
<dbReference type="Proteomes" id="UP001321543">
    <property type="component" value="Chromosome"/>
</dbReference>
<evidence type="ECO:0000313" key="5">
    <source>
        <dbReference type="EMBL" id="BDZ39108.1"/>
    </source>
</evidence>
<feature type="domain" description="Bacterial Ig-like" evidence="4">
    <location>
        <begin position="228"/>
        <end position="312"/>
    </location>
</feature>